<dbReference type="EMBL" id="QRUP01000030">
    <property type="protein sequence ID" value="RGR67814.1"/>
    <property type="molecule type" value="Genomic_DNA"/>
</dbReference>
<dbReference type="CDD" id="cd03214">
    <property type="entry name" value="ABC_Iron-Siderophores_B12_Hemin"/>
    <property type="match status" value="1"/>
</dbReference>
<dbReference type="AlphaFoldDB" id="A0A412FI23"/>
<comment type="caution">
    <text evidence="6">The sequence shown here is derived from an EMBL/GenBank/DDBJ whole genome shotgun (WGS) entry which is preliminary data.</text>
</comment>
<sequence>MLRAQQISLRLGSKTILKQVDFQAEAGQITALLGRNGSGKTSLLRCLAMTQTRWRGQVTLDGCPLRSLTPQERSRRIALLPQVLPRPPITVRTLTGYGRQPYLGWGGQLSAADEQKVQRAMEQAEIAAHAEDLVCHCSGGERQLAYFAMLLAQDTPVVLLDEPTASLDMEYRRVVYALLRRMKAEGKTVVLILHELADAVELADQVCVLDQGTRVFTGTPEDFLISGLPQSVFGLCPKQVRDETGNEFILFRPLNQGEE</sequence>
<organism evidence="6 7">
    <name type="scientific">Holdemania filiformis</name>
    <dbReference type="NCBI Taxonomy" id="61171"/>
    <lineage>
        <taxon>Bacteria</taxon>
        <taxon>Bacillati</taxon>
        <taxon>Bacillota</taxon>
        <taxon>Erysipelotrichia</taxon>
        <taxon>Erysipelotrichales</taxon>
        <taxon>Erysipelotrichaceae</taxon>
        <taxon>Holdemania</taxon>
    </lineage>
</organism>
<dbReference type="InterPro" id="IPR003593">
    <property type="entry name" value="AAA+_ATPase"/>
</dbReference>
<dbReference type="PROSITE" id="PS50893">
    <property type="entry name" value="ABC_TRANSPORTER_2"/>
    <property type="match status" value="1"/>
</dbReference>
<reference evidence="6 7" key="1">
    <citation type="submission" date="2018-08" db="EMBL/GenBank/DDBJ databases">
        <title>A genome reference for cultivated species of the human gut microbiota.</title>
        <authorList>
            <person name="Zou Y."/>
            <person name="Xue W."/>
            <person name="Luo G."/>
        </authorList>
    </citation>
    <scope>NUCLEOTIDE SEQUENCE [LARGE SCALE GENOMIC DNA]</scope>
    <source>
        <strain evidence="6 7">AF24-29</strain>
    </source>
</reference>
<keyword evidence="4" id="KW-1278">Translocase</keyword>
<dbReference type="RefSeq" id="WP_117896151.1">
    <property type="nucleotide sequence ID" value="NZ_CABJCV010000030.1"/>
</dbReference>
<evidence type="ECO:0000256" key="4">
    <source>
        <dbReference type="ARBA" id="ARBA00022967"/>
    </source>
</evidence>
<keyword evidence="1" id="KW-0813">Transport</keyword>
<dbReference type="Proteomes" id="UP000284178">
    <property type="component" value="Unassembled WGS sequence"/>
</dbReference>
<gene>
    <name evidence="6" type="ORF">DWY25_16460</name>
</gene>
<dbReference type="InterPro" id="IPR003439">
    <property type="entry name" value="ABC_transporter-like_ATP-bd"/>
</dbReference>
<evidence type="ECO:0000259" key="5">
    <source>
        <dbReference type="PROSITE" id="PS50893"/>
    </source>
</evidence>
<evidence type="ECO:0000313" key="7">
    <source>
        <dbReference type="Proteomes" id="UP000284178"/>
    </source>
</evidence>
<dbReference type="GO" id="GO:0016887">
    <property type="term" value="F:ATP hydrolysis activity"/>
    <property type="evidence" value="ECO:0007669"/>
    <property type="project" value="InterPro"/>
</dbReference>
<dbReference type="PANTHER" id="PTHR42794">
    <property type="entry name" value="HEMIN IMPORT ATP-BINDING PROTEIN HMUV"/>
    <property type="match status" value="1"/>
</dbReference>
<dbReference type="Pfam" id="PF00005">
    <property type="entry name" value="ABC_tran"/>
    <property type="match status" value="1"/>
</dbReference>
<protein>
    <submittedName>
        <fullName evidence="6">ATP-binding cassette domain-containing protein</fullName>
    </submittedName>
</protein>
<dbReference type="InterPro" id="IPR027417">
    <property type="entry name" value="P-loop_NTPase"/>
</dbReference>
<proteinExistence type="predicted"/>
<dbReference type="Gene3D" id="3.40.50.300">
    <property type="entry name" value="P-loop containing nucleotide triphosphate hydrolases"/>
    <property type="match status" value="1"/>
</dbReference>
<evidence type="ECO:0000256" key="1">
    <source>
        <dbReference type="ARBA" id="ARBA00022448"/>
    </source>
</evidence>
<dbReference type="PANTHER" id="PTHR42794:SF1">
    <property type="entry name" value="HEMIN IMPORT ATP-BINDING PROTEIN HMUV"/>
    <property type="match status" value="1"/>
</dbReference>
<keyword evidence="3 6" id="KW-0067">ATP-binding</keyword>
<dbReference type="GO" id="GO:0005524">
    <property type="term" value="F:ATP binding"/>
    <property type="evidence" value="ECO:0007669"/>
    <property type="project" value="UniProtKB-KW"/>
</dbReference>
<feature type="domain" description="ABC transporter" evidence="5">
    <location>
        <begin position="2"/>
        <end position="236"/>
    </location>
</feature>
<keyword evidence="2" id="KW-0547">Nucleotide-binding</keyword>
<evidence type="ECO:0000313" key="6">
    <source>
        <dbReference type="EMBL" id="RGR67814.1"/>
    </source>
</evidence>
<dbReference type="SUPFAM" id="SSF52540">
    <property type="entry name" value="P-loop containing nucleoside triphosphate hydrolases"/>
    <property type="match status" value="1"/>
</dbReference>
<name>A0A412FI23_9FIRM</name>
<evidence type="ECO:0000256" key="3">
    <source>
        <dbReference type="ARBA" id="ARBA00022840"/>
    </source>
</evidence>
<dbReference type="SMART" id="SM00382">
    <property type="entry name" value="AAA"/>
    <property type="match status" value="1"/>
</dbReference>
<accession>A0A412FI23</accession>
<dbReference type="GeneID" id="83016989"/>
<evidence type="ECO:0000256" key="2">
    <source>
        <dbReference type="ARBA" id="ARBA00022741"/>
    </source>
</evidence>
<keyword evidence="7" id="KW-1185">Reference proteome</keyword>